<feature type="signal peptide" evidence="1">
    <location>
        <begin position="1"/>
        <end position="29"/>
    </location>
</feature>
<reference evidence="2 3" key="1">
    <citation type="submission" date="2019-05" db="EMBL/GenBank/DDBJ databases">
        <title>Mikania micrantha, genome provides insights into the molecular mechanism of rapid growth.</title>
        <authorList>
            <person name="Liu B."/>
        </authorList>
    </citation>
    <scope>NUCLEOTIDE SEQUENCE [LARGE SCALE GENOMIC DNA]</scope>
    <source>
        <strain evidence="2">NLD-2019</strain>
        <tissue evidence="2">Leaf</tissue>
    </source>
</reference>
<dbReference type="AlphaFoldDB" id="A0A5N6LLY5"/>
<organism evidence="2 3">
    <name type="scientific">Mikania micrantha</name>
    <name type="common">bitter vine</name>
    <dbReference type="NCBI Taxonomy" id="192012"/>
    <lineage>
        <taxon>Eukaryota</taxon>
        <taxon>Viridiplantae</taxon>
        <taxon>Streptophyta</taxon>
        <taxon>Embryophyta</taxon>
        <taxon>Tracheophyta</taxon>
        <taxon>Spermatophyta</taxon>
        <taxon>Magnoliopsida</taxon>
        <taxon>eudicotyledons</taxon>
        <taxon>Gunneridae</taxon>
        <taxon>Pentapetalae</taxon>
        <taxon>asterids</taxon>
        <taxon>campanulids</taxon>
        <taxon>Asterales</taxon>
        <taxon>Asteraceae</taxon>
        <taxon>Asteroideae</taxon>
        <taxon>Heliantheae alliance</taxon>
        <taxon>Eupatorieae</taxon>
        <taxon>Mikania</taxon>
    </lineage>
</organism>
<evidence type="ECO:0008006" key="4">
    <source>
        <dbReference type="Google" id="ProtNLM"/>
    </source>
</evidence>
<comment type="caution">
    <text evidence="2">The sequence shown here is derived from an EMBL/GenBank/DDBJ whole genome shotgun (WGS) entry which is preliminary data.</text>
</comment>
<evidence type="ECO:0000313" key="2">
    <source>
        <dbReference type="EMBL" id="KAD2393206.1"/>
    </source>
</evidence>
<proteinExistence type="predicted"/>
<feature type="chain" id="PRO_5024360112" description="Secreted protein" evidence="1">
    <location>
        <begin position="30"/>
        <end position="98"/>
    </location>
</feature>
<dbReference type="Proteomes" id="UP000326396">
    <property type="component" value="Linkage Group LG9"/>
</dbReference>
<dbReference type="EMBL" id="SZYD01000019">
    <property type="protein sequence ID" value="KAD2393206.1"/>
    <property type="molecule type" value="Genomic_DNA"/>
</dbReference>
<protein>
    <recommendedName>
        <fullName evidence="4">Secreted protein</fullName>
    </recommendedName>
</protein>
<name>A0A5N6LLY5_9ASTR</name>
<sequence length="98" mass="10838">MWLAQLHHHCSHLRWLLSFLGAATPVVEAWVCTGNTKTAVSGLVLRFLACFDHQNIGDEGGYNRSLRLNTERNNVGVSNFTGLVTHVELPELGVLPTE</sequence>
<evidence type="ECO:0000313" key="3">
    <source>
        <dbReference type="Proteomes" id="UP000326396"/>
    </source>
</evidence>
<keyword evidence="1" id="KW-0732">Signal</keyword>
<gene>
    <name evidence="2" type="ORF">E3N88_40183</name>
</gene>
<keyword evidence="3" id="KW-1185">Reference proteome</keyword>
<evidence type="ECO:0000256" key="1">
    <source>
        <dbReference type="SAM" id="SignalP"/>
    </source>
</evidence>
<accession>A0A5N6LLY5</accession>